<dbReference type="Proteomes" id="UP001237448">
    <property type="component" value="Unassembled WGS sequence"/>
</dbReference>
<dbReference type="EMBL" id="JAUSVK010000001">
    <property type="protein sequence ID" value="MDQ0391825.1"/>
    <property type="molecule type" value="Genomic_DNA"/>
</dbReference>
<evidence type="ECO:0000313" key="4">
    <source>
        <dbReference type="EMBL" id="MDQ0391825.1"/>
    </source>
</evidence>
<keyword evidence="2" id="KW-0456">Lyase</keyword>
<reference evidence="4 5" key="1">
    <citation type="submission" date="2023-07" db="EMBL/GenBank/DDBJ databases">
        <title>Genomic Encyclopedia of Type Strains, Phase IV (KMG-IV): sequencing the most valuable type-strain genomes for metagenomic binning, comparative biology and taxonomic classification.</title>
        <authorList>
            <person name="Goeker M."/>
        </authorList>
    </citation>
    <scope>NUCLEOTIDE SEQUENCE [LARGE SCALE GENOMIC DNA]</scope>
    <source>
        <strain evidence="4 5">DSM 5896</strain>
    </source>
</reference>
<comment type="caution">
    <text evidence="4">The sequence shown here is derived from an EMBL/GenBank/DDBJ whole genome shotgun (WGS) entry which is preliminary data.</text>
</comment>
<keyword evidence="5" id="KW-1185">Reference proteome</keyword>
<name>A0ABU0FB36_9HYPH</name>
<dbReference type="PANTHER" id="PTHR36577:SF3">
    <property type="entry name" value="DUF521 DOMAIN PROTEIN (AFU_ORTHOLOGUE AFUA_6G00490)"/>
    <property type="match status" value="1"/>
</dbReference>
<keyword evidence="1" id="KW-0408">Iron</keyword>
<dbReference type="RefSeq" id="WP_307424764.1">
    <property type="nucleotide sequence ID" value="NZ_JAUSVK010000001.1"/>
</dbReference>
<proteinExistence type="predicted"/>
<evidence type="ECO:0000313" key="5">
    <source>
        <dbReference type="Proteomes" id="UP001237448"/>
    </source>
</evidence>
<evidence type="ECO:0000259" key="3">
    <source>
        <dbReference type="Pfam" id="PF04412"/>
    </source>
</evidence>
<dbReference type="Pfam" id="PF04412">
    <property type="entry name" value="AcnX"/>
    <property type="match status" value="1"/>
</dbReference>
<organism evidence="4 5">
    <name type="scientific">Labrys monachus</name>
    <dbReference type="NCBI Taxonomy" id="217067"/>
    <lineage>
        <taxon>Bacteria</taxon>
        <taxon>Pseudomonadati</taxon>
        <taxon>Pseudomonadota</taxon>
        <taxon>Alphaproteobacteria</taxon>
        <taxon>Hyphomicrobiales</taxon>
        <taxon>Xanthobacteraceae</taxon>
        <taxon>Labrys</taxon>
    </lineage>
</organism>
<accession>A0ABU0FB36</accession>
<sequence>MALHLTAFEQDMAAGGRGEAAAFAMDILLRFAAAVGAPHLIEIAQAHIDGCLYHGEVSLDFVERLVAEEGRVSVPTTLNVGSMDLLHPELIGGAEAGRAAGRRLMEAHLALGCEPSFTCAPYQTRFRPGFGEQIAWGESNAIVFANSVIGARTNRYGDFIDLCCAVTGRAPAFGLHLDENRKGEVLFRLKGLPVSAEATDALYVAVGALVGERSGGRVPVIEGLPPPRSEDQLKALGAVAASSGSVALFHVVGVTPEAPSLAAAFGGGAPAEIVELDAAALRGALARLSTAAEGAPLAAVSLGTPHFSLGEFRALAPLLDGFRAAPGVDIYVNTGRETYAALAAGGLLPAIEAAGVTVLTDTCTYVTALTRGLSGVVMTNSGKWAHYAPGNIGVDVAFGSLEDCVASAAAGRVVRSGL</sequence>
<protein>
    <submittedName>
        <fullName evidence="4">Aconitase</fullName>
    </submittedName>
</protein>
<evidence type="ECO:0000256" key="2">
    <source>
        <dbReference type="ARBA" id="ARBA00023239"/>
    </source>
</evidence>
<evidence type="ECO:0000256" key="1">
    <source>
        <dbReference type="ARBA" id="ARBA00023004"/>
    </source>
</evidence>
<feature type="domain" description="Phosphomevalonate dehydratase large subunit-like" evidence="3">
    <location>
        <begin position="3"/>
        <end position="405"/>
    </location>
</feature>
<dbReference type="PANTHER" id="PTHR36577">
    <property type="entry name" value="DUF521 DOMAIN PROTEIN (AFU_ORTHOLOGUE AFUA_6G00490)"/>
    <property type="match status" value="1"/>
</dbReference>
<dbReference type="InterPro" id="IPR007506">
    <property type="entry name" value="PMDh-L-like_dom"/>
</dbReference>
<dbReference type="CDD" id="cd01355">
    <property type="entry name" value="AcnX"/>
    <property type="match status" value="1"/>
</dbReference>
<gene>
    <name evidence="4" type="ORF">J3R73_001617</name>
</gene>